<dbReference type="AlphaFoldDB" id="W2UZ18"/>
<evidence type="ECO:0000313" key="1">
    <source>
        <dbReference type="EMBL" id="ETO91115.1"/>
    </source>
</evidence>
<dbReference type="EMBL" id="AXCJ01000008">
    <property type="protein sequence ID" value="ETO91115.1"/>
    <property type="molecule type" value="Genomic_DNA"/>
</dbReference>
<protein>
    <submittedName>
        <fullName evidence="1">Uncharacterized protein</fullName>
    </submittedName>
</protein>
<organism evidence="1 2">
    <name type="scientific">Candidatus Xenolissoclinum pacificiensis L6</name>
    <dbReference type="NCBI Taxonomy" id="1401685"/>
    <lineage>
        <taxon>Bacteria</taxon>
        <taxon>Pseudomonadati</taxon>
        <taxon>Pseudomonadota</taxon>
        <taxon>Alphaproteobacteria</taxon>
        <taxon>Rickettsiales</taxon>
        <taxon>Anaplasmataceae</taxon>
        <taxon>Candidatus Xenolissoclinum</taxon>
    </lineage>
</organism>
<keyword evidence="2" id="KW-1185">Reference proteome</keyword>
<name>W2UZ18_9RICK</name>
<reference evidence="1 2" key="1">
    <citation type="journal article" date="2013" name="PLoS ONE">
        <title>Bacterial endosymbiosis in a chordate host: long-term co-evolution and conservation of secondary metabolism.</title>
        <authorList>
            <person name="Kwan J.C."/>
            <person name="Schmidt E.W."/>
        </authorList>
    </citation>
    <scope>NUCLEOTIDE SEQUENCE [LARGE SCALE GENOMIC DNA]</scope>
    <source>
        <strain evidence="2">L6</strain>
    </source>
</reference>
<proteinExistence type="predicted"/>
<dbReference type="Proteomes" id="UP000018951">
    <property type="component" value="Unassembled WGS sequence"/>
</dbReference>
<gene>
    <name evidence="1" type="ORF">P857_601</name>
</gene>
<comment type="caution">
    <text evidence="1">The sequence shown here is derived from an EMBL/GenBank/DDBJ whole genome shotgun (WGS) entry which is preliminary data.</text>
</comment>
<sequence>MKDRKDKSDFSNRKAKCCKMDTIFHLLSFWNLIYYDSAFSIRRIMSTGSNNS</sequence>
<evidence type="ECO:0000313" key="2">
    <source>
        <dbReference type="Proteomes" id="UP000018951"/>
    </source>
</evidence>
<accession>W2UZ18</accession>